<feature type="transmembrane region" description="Helical" evidence="1">
    <location>
        <begin position="55"/>
        <end position="74"/>
    </location>
</feature>
<feature type="transmembrane region" description="Helical" evidence="1">
    <location>
        <begin position="6"/>
        <end position="29"/>
    </location>
</feature>
<dbReference type="AlphaFoldDB" id="A0A8J3V740"/>
<organism evidence="2 3">
    <name type="scientific">Planotetraspora thailandica</name>
    <dbReference type="NCBI Taxonomy" id="487172"/>
    <lineage>
        <taxon>Bacteria</taxon>
        <taxon>Bacillati</taxon>
        <taxon>Actinomycetota</taxon>
        <taxon>Actinomycetes</taxon>
        <taxon>Streptosporangiales</taxon>
        <taxon>Streptosporangiaceae</taxon>
        <taxon>Planotetraspora</taxon>
    </lineage>
</organism>
<sequence>MDGFFTTAWAVWAGLFAVSFAVLEGWALLNKRDGDTLSDQIRAWLGIYPVKHWRLAGAGALLGFLLWFGWHIVFESP</sequence>
<reference evidence="2" key="1">
    <citation type="submission" date="2021-01" db="EMBL/GenBank/DDBJ databases">
        <title>Whole genome shotgun sequence of Planotetraspora thailandica NBRC 104271.</title>
        <authorList>
            <person name="Komaki H."/>
            <person name="Tamura T."/>
        </authorList>
    </citation>
    <scope>NUCLEOTIDE SEQUENCE</scope>
    <source>
        <strain evidence="2">NBRC 104271</strain>
    </source>
</reference>
<evidence type="ECO:0000313" key="2">
    <source>
        <dbReference type="EMBL" id="GII56146.1"/>
    </source>
</evidence>
<keyword evidence="1" id="KW-1133">Transmembrane helix</keyword>
<proteinExistence type="predicted"/>
<name>A0A8J3V740_9ACTN</name>
<keyword evidence="1" id="KW-0812">Transmembrane</keyword>
<evidence type="ECO:0000256" key="1">
    <source>
        <dbReference type="SAM" id="Phobius"/>
    </source>
</evidence>
<accession>A0A8J3V740</accession>
<comment type="caution">
    <text evidence="2">The sequence shown here is derived from an EMBL/GenBank/DDBJ whole genome shotgun (WGS) entry which is preliminary data.</text>
</comment>
<keyword evidence="3" id="KW-1185">Reference proteome</keyword>
<dbReference type="RefSeq" id="WP_203946316.1">
    <property type="nucleotide sequence ID" value="NZ_BOOR01000034.1"/>
</dbReference>
<protein>
    <submittedName>
        <fullName evidence="2">Uncharacterized protein</fullName>
    </submittedName>
</protein>
<keyword evidence="1" id="KW-0472">Membrane</keyword>
<evidence type="ECO:0000313" key="3">
    <source>
        <dbReference type="Proteomes" id="UP000605992"/>
    </source>
</evidence>
<dbReference type="Proteomes" id="UP000605992">
    <property type="component" value="Unassembled WGS sequence"/>
</dbReference>
<dbReference type="EMBL" id="BOOR01000034">
    <property type="protein sequence ID" value="GII56146.1"/>
    <property type="molecule type" value="Genomic_DNA"/>
</dbReference>
<gene>
    <name evidence="2" type="ORF">Pth03_45350</name>
</gene>